<name>A0A842IND2_9FLAO</name>
<dbReference type="AlphaFoldDB" id="A0A842IND2"/>
<evidence type="ECO:0000313" key="1">
    <source>
        <dbReference type="EMBL" id="MBC2844510.1"/>
    </source>
</evidence>
<keyword evidence="2" id="KW-1185">Reference proteome</keyword>
<reference evidence="1" key="1">
    <citation type="submission" date="2020-08" db="EMBL/GenBank/DDBJ databases">
        <title>Winogradskyella ouciana sp. nov., isolated from the hadal seawater of the Mariana Trench.</title>
        <authorList>
            <person name="He X."/>
        </authorList>
    </citation>
    <scope>NUCLEOTIDE SEQUENCE [LARGE SCALE GENOMIC DNA]</scope>
    <source>
        <strain evidence="1">KCTC 52348</strain>
    </source>
</reference>
<dbReference type="RefSeq" id="WP_185788178.1">
    <property type="nucleotide sequence ID" value="NZ_JACLCP010000001.1"/>
</dbReference>
<protein>
    <submittedName>
        <fullName evidence="1">Uncharacterized protein</fullName>
    </submittedName>
</protein>
<gene>
    <name evidence="1" type="ORF">H7F21_05345</name>
</gene>
<accession>A0A842IND2</accession>
<proteinExistence type="predicted"/>
<dbReference type="EMBL" id="JACLCP010000001">
    <property type="protein sequence ID" value="MBC2844510.1"/>
    <property type="molecule type" value="Genomic_DNA"/>
</dbReference>
<evidence type="ECO:0000313" key="2">
    <source>
        <dbReference type="Proteomes" id="UP000533900"/>
    </source>
</evidence>
<comment type="caution">
    <text evidence="1">The sequence shown here is derived from an EMBL/GenBank/DDBJ whole genome shotgun (WGS) entry which is preliminary data.</text>
</comment>
<dbReference type="Proteomes" id="UP000533900">
    <property type="component" value="Unassembled WGS sequence"/>
</dbReference>
<dbReference type="PROSITE" id="PS51257">
    <property type="entry name" value="PROKAR_LIPOPROTEIN"/>
    <property type="match status" value="1"/>
</dbReference>
<sequence length="137" mass="15390">MNKHLPLIVQIFILFFVSSCSDESVDEDIKNVFDCEFEDNAEFVGICLNGSTRASPGDELKYASKTTANFSEIIWEIESGSMEILDIENSIEDDNYKSIATIHFKEDFTGGSLKVLAIDINSNNFAEITDYVIELQN</sequence>
<organism evidence="1 2">
    <name type="scientific">Winogradskyella flava</name>
    <dbReference type="NCBI Taxonomy" id="1884876"/>
    <lineage>
        <taxon>Bacteria</taxon>
        <taxon>Pseudomonadati</taxon>
        <taxon>Bacteroidota</taxon>
        <taxon>Flavobacteriia</taxon>
        <taxon>Flavobacteriales</taxon>
        <taxon>Flavobacteriaceae</taxon>
        <taxon>Winogradskyella</taxon>
    </lineage>
</organism>